<dbReference type="GO" id="GO:0047631">
    <property type="term" value="F:ADP-ribose diphosphatase activity"/>
    <property type="evidence" value="ECO:0007669"/>
    <property type="project" value="TreeGrafter"/>
</dbReference>
<name>A0A267F8R5_9PLAT</name>
<proteinExistence type="inferred from homology"/>
<dbReference type="PROSITE" id="PS51462">
    <property type="entry name" value="NUDIX"/>
    <property type="match status" value="1"/>
</dbReference>
<dbReference type="Pfam" id="PF00293">
    <property type="entry name" value="NUDIX"/>
    <property type="match status" value="1"/>
</dbReference>
<dbReference type="InterPro" id="IPR020476">
    <property type="entry name" value="Nudix_hydrolase"/>
</dbReference>
<dbReference type="OrthoDB" id="447842at2759"/>
<reference evidence="7 8" key="1">
    <citation type="submission" date="2017-06" db="EMBL/GenBank/DDBJ databases">
        <title>A platform for efficient transgenesis in Macrostomum lignano, a flatworm model organism for stem cell research.</title>
        <authorList>
            <person name="Berezikov E."/>
        </authorList>
    </citation>
    <scope>NUCLEOTIDE SEQUENCE [LARGE SCALE GENOMIC DNA]</scope>
    <source>
        <strain evidence="7">DV1</strain>
        <tissue evidence="7">Whole organism</tissue>
    </source>
</reference>
<dbReference type="InterPro" id="IPR003293">
    <property type="entry name" value="Nudix_hydrolase6-like"/>
</dbReference>
<evidence type="ECO:0000313" key="8">
    <source>
        <dbReference type="Proteomes" id="UP000215902"/>
    </source>
</evidence>
<dbReference type="EMBL" id="NIVC01001321">
    <property type="protein sequence ID" value="PAA69469.1"/>
    <property type="molecule type" value="Genomic_DNA"/>
</dbReference>
<keyword evidence="2 3" id="KW-0378">Hydrolase</keyword>
<dbReference type="GO" id="GO:0035529">
    <property type="term" value="F:NADH pyrophosphatase activity"/>
    <property type="evidence" value="ECO:0007669"/>
    <property type="project" value="TreeGrafter"/>
</dbReference>
<keyword evidence="8" id="KW-1185">Reference proteome</keyword>
<dbReference type="PANTHER" id="PTHR13994">
    <property type="entry name" value="NUDIX HYDROLASE RELATED"/>
    <property type="match status" value="1"/>
</dbReference>
<evidence type="ECO:0000256" key="3">
    <source>
        <dbReference type="RuleBase" id="RU003476"/>
    </source>
</evidence>
<dbReference type="EMBL" id="NIVC01001944">
    <property type="protein sequence ID" value="PAA62386.1"/>
    <property type="molecule type" value="Genomic_DNA"/>
</dbReference>
<feature type="domain" description="Nudix hydrolase" evidence="5">
    <location>
        <begin position="107"/>
        <end position="240"/>
    </location>
</feature>
<dbReference type="PANTHER" id="PTHR13994:SF13">
    <property type="entry name" value="FI03680P"/>
    <property type="match status" value="1"/>
</dbReference>
<dbReference type="SUPFAM" id="SSF55811">
    <property type="entry name" value="Nudix"/>
    <property type="match status" value="1"/>
</dbReference>
<comment type="caution">
    <text evidence="7">The sequence shown here is derived from an EMBL/GenBank/DDBJ whole genome shotgun (WGS) entry which is preliminary data.</text>
</comment>
<dbReference type="Gene3D" id="3.40.630.30">
    <property type="match status" value="1"/>
</dbReference>
<evidence type="ECO:0000256" key="4">
    <source>
        <dbReference type="SAM" id="MobiDB-lite"/>
    </source>
</evidence>
<dbReference type="PROSITE" id="PS00893">
    <property type="entry name" value="NUDIX_BOX"/>
    <property type="match status" value="1"/>
</dbReference>
<feature type="non-terminal residue" evidence="7">
    <location>
        <position position="1"/>
    </location>
</feature>
<feature type="region of interest" description="Disordered" evidence="4">
    <location>
        <begin position="275"/>
        <end position="294"/>
    </location>
</feature>
<accession>A0A267F8R5</accession>
<dbReference type="InterPro" id="IPR015797">
    <property type="entry name" value="NUDIX_hydrolase-like_dom_sf"/>
</dbReference>
<evidence type="ECO:0000313" key="6">
    <source>
        <dbReference type="EMBL" id="PAA62386.1"/>
    </source>
</evidence>
<evidence type="ECO:0000256" key="1">
    <source>
        <dbReference type="ARBA" id="ARBA00005582"/>
    </source>
</evidence>
<dbReference type="InterPro" id="IPR000086">
    <property type="entry name" value="NUDIX_hydrolase_dom"/>
</dbReference>
<evidence type="ECO:0000256" key="2">
    <source>
        <dbReference type="ARBA" id="ARBA00022801"/>
    </source>
</evidence>
<dbReference type="CDD" id="cd04670">
    <property type="entry name" value="NUDIX_ASFGF2_Nudt6"/>
    <property type="match status" value="1"/>
</dbReference>
<comment type="similarity">
    <text evidence="1 3">Belongs to the Nudix hydrolase family.</text>
</comment>
<dbReference type="InterPro" id="IPR040618">
    <property type="entry name" value="Pre-Nudix"/>
</dbReference>
<dbReference type="InterPro" id="IPR020084">
    <property type="entry name" value="NUDIX_hydrolase_CS"/>
</dbReference>
<dbReference type="AlphaFoldDB" id="A0A267F8R5"/>
<dbReference type="GO" id="GO:0051287">
    <property type="term" value="F:NAD binding"/>
    <property type="evidence" value="ECO:0007669"/>
    <property type="project" value="TreeGrafter"/>
</dbReference>
<gene>
    <name evidence="7" type="ORF">BOX15_Mlig018618g1</name>
    <name evidence="6" type="ORF">BOX15_Mlig018618g2</name>
</gene>
<evidence type="ECO:0000259" key="5">
    <source>
        <dbReference type="PROSITE" id="PS51462"/>
    </source>
</evidence>
<protein>
    <recommendedName>
        <fullName evidence="5">Nudix hydrolase domain-containing protein</fullName>
    </recommendedName>
</protein>
<dbReference type="Pfam" id="PF18290">
    <property type="entry name" value="Nudix_hydro"/>
    <property type="match status" value="1"/>
</dbReference>
<sequence>NMERLQELLSSCEPDMFKCVSLNLGNVLPDPTPSAQSLREAIADHVDRWRRNGVRGVVCSLGVDAGSAALIAALAAVGFRFHHAAGSACCMLLWLAPGECNFPPYATHTVGAAGLVVRPDTGQMLVVTEAYDRASQHWKLPGGYAHIGENISEAAIREVREETGLETEAVDGLLAFRHLHRHRWGIADLYFACLLHPLPGAAVRLEPGGEIGDYRWVDPAEYAAKPTTSQTNRLIVDAYLRRLKGSGSAIGHLDYLGRGHTKSSRFYFVDENGATTEADSQRQSGQPANGAGSG</sequence>
<dbReference type="Gene3D" id="3.90.79.10">
    <property type="entry name" value="Nucleoside Triphosphate Pyrophosphohydrolase"/>
    <property type="match status" value="1"/>
</dbReference>
<feature type="compositionally biased region" description="Polar residues" evidence="4">
    <location>
        <begin position="275"/>
        <end position="287"/>
    </location>
</feature>
<evidence type="ECO:0000313" key="7">
    <source>
        <dbReference type="EMBL" id="PAA69469.1"/>
    </source>
</evidence>
<dbReference type="PRINTS" id="PR01356">
    <property type="entry name" value="GFGPROTEIN"/>
</dbReference>
<dbReference type="Proteomes" id="UP000215902">
    <property type="component" value="Unassembled WGS sequence"/>
</dbReference>
<dbReference type="PRINTS" id="PR00502">
    <property type="entry name" value="NUDIXFAMILY"/>
</dbReference>
<organism evidence="7 8">
    <name type="scientific">Macrostomum lignano</name>
    <dbReference type="NCBI Taxonomy" id="282301"/>
    <lineage>
        <taxon>Eukaryota</taxon>
        <taxon>Metazoa</taxon>
        <taxon>Spiralia</taxon>
        <taxon>Lophotrochozoa</taxon>
        <taxon>Platyhelminthes</taxon>
        <taxon>Rhabditophora</taxon>
        <taxon>Macrostomorpha</taxon>
        <taxon>Macrostomida</taxon>
        <taxon>Macrostomidae</taxon>
        <taxon>Macrostomum</taxon>
    </lineage>
</organism>